<keyword evidence="2 6" id="KW-0808">Transferase</keyword>
<dbReference type="GO" id="GO:0006351">
    <property type="term" value="P:DNA-templated transcription"/>
    <property type="evidence" value="ECO:0007669"/>
    <property type="project" value="UniProtKB-UniRule"/>
</dbReference>
<dbReference type="InterPro" id="IPR007642">
    <property type="entry name" value="RNA_pol_Rpb2_2"/>
</dbReference>
<dbReference type="InterPro" id="IPR015712">
    <property type="entry name" value="DNA-dir_RNA_pol_su2"/>
</dbReference>
<dbReference type="Pfam" id="PF00562">
    <property type="entry name" value="RNA_pol_Rpb2_6"/>
    <property type="match status" value="2"/>
</dbReference>
<evidence type="ECO:0000259" key="11">
    <source>
        <dbReference type="Pfam" id="PF04560"/>
    </source>
</evidence>
<evidence type="ECO:0000313" key="16">
    <source>
        <dbReference type="EMBL" id="MDG0866717.1"/>
    </source>
</evidence>
<proteinExistence type="inferred from homology"/>
<dbReference type="EMBL" id="WMBE01000002">
    <property type="protein sequence ID" value="MDG0866717.1"/>
    <property type="molecule type" value="Genomic_DNA"/>
</dbReference>
<feature type="compositionally biased region" description="Acidic residues" evidence="9">
    <location>
        <begin position="1256"/>
        <end position="1281"/>
    </location>
</feature>
<evidence type="ECO:0000259" key="13">
    <source>
        <dbReference type="Pfam" id="PF04563"/>
    </source>
</evidence>
<feature type="domain" description="DNA-directed RNA polymerase subunit 2 hybrid-binding" evidence="10">
    <location>
        <begin position="1067"/>
        <end position="1127"/>
    </location>
</feature>
<feature type="region of interest" description="Disordered" evidence="9">
    <location>
        <begin position="1250"/>
        <end position="1307"/>
    </location>
</feature>
<evidence type="ECO:0000313" key="18">
    <source>
        <dbReference type="Proteomes" id="UP001219901"/>
    </source>
</evidence>
<evidence type="ECO:0000313" key="19">
    <source>
        <dbReference type="Proteomes" id="UP001321249"/>
    </source>
</evidence>
<organism evidence="17 18">
    <name type="scientific">Candidatus Lucifugimonas marina</name>
    <dbReference type="NCBI Taxonomy" id="3038979"/>
    <lineage>
        <taxon>Bacteria</taxon>
        <taxon>Bacillati</taxon>
        <taxon>Chloroflexota</taxon>
        <taxon>Dehalococcoidia</taxon>
        <taxon>SAR202 cluster</taxon>
        <taxon>Candidatus Lucifugimonadales</taxon>
        <taxon>Candidatus Lucifugimonadaceae</taxon>
        <taxon>Candidatus Lucifugimonas</taxon>
    </lineage>
</organism>
<dbReference type="PROSITE" id="PS01166">
    <property type="entry name" value="RNA_POL_BETA"/>
    <property type="match status" value="1"/>
</dbReference>
<dbReference type="Gene3D" id="2.30.150.10">
    <property type="entry name" value="DNA-directed RNA polymerase, beta subunit, external 1 domain"/>
    <property type="match status" value="1"/>
</dbReference>
<sequence>MVIADRRLAPSEQPGYKGFNSIANNVDVPSLVQVQVNSFEWLKTDGLKDLLDEISPIEDFSGGRFDLEFVGHEVREPKYTERECRKREITYSAPLYITVKLVIKETGEIKEQTLFFGDVPMMTRNGTFVINGAERVVVSQLVRSPGAYFTTKADPATGRELCSAKLIPYRGAWVELETSNKDLLSVKVDRKRKAPISTLLRALGWTTDDEILGLVSDVDDDPVHRFMEATLAKDTDDQTEEEALLEFYRRLRPGEPPSVDNARELIENLFFNDRKYDLGRVGRYKLNRRLGLDEKTRTLTKNDIAELIRRMITINNGRASNDDIDHLGNRRVRAVGELIQNQLRVGLLRMERVVKERMTTQMDPTTTTPAALINIRPVVAAVREFFGGSQLSQFMDQTNPLAELTHKRRLSALGPGGLSRERAGFDVRDVHASHYGRICPIETPEGPNIGLLGSLSTYARLNSYGFIETPYRKILRSMSSQNPDIQGRTPLEDIADDNGKVIAEAGKPITIPMAEVVNALSPRDVAVQAYVTTAEADRDYLSADDEEQNTIGQATTPMDAKGQITTELVEVRQGGSEAYTYVHPDEVNYLDVSPMQIVSISTALIPFLEHDDANRALMGSNMQRQAVPLIKPQAPLVGTGMEWRVATDSGQVVMSETDGVVSESTSDYVKILDEAGETTEYPLTKFVRSNQGTSINQHPIVHKGDKVIKGSPLADSSSTDNGELALGQNLLVGFMTFDGFNYEDAIILNEDLVKDDRYTSIHIDKHEVEARETKLGPEEITRDIPNVGEESLRDLDDEGIVRIGAWVTPGDILVGKITPKGETELTAEEKLLRAIFGEKARDVKDTSLRVPHGQHGKVIDVRILTKENGDDMQPGVTKTVRVWVAHTRKINQGDKMAGRHGNKGVVAKVLPREDMPFLPDGTPLDIMLNPIGVPSRMNLGQLLETHLGWAANTLGFHARTPVFDGAQDSVIEDQLARAWFVRESNAKDKRDLDTAEIDWTKVDTYLEERGFDRDRLWSDAQSNRGVAREACLRIWLNEVAGVETTDMKPSELMQESLKVSRERNLSAPIFGKQMLMDGRTGLPYDAPITVGNVYMLKLIHLVQDKIHARSTGPYSLITQQPLGGKAQFGGQRFGEMEVWALEAYSAAYTLQEMLTIKSDDVIGRVKTYEAIVKGEEVIQPGVPESFHVLLKELQGLGLSVELLNEDIERFTQAQTQSQEMSATLGAPLDWNDLSDEPLDALDIEELAVGDEPVAIVEDDSDDEESAGADSDDDDEAEEPTEDSLQTLASEDSEDVSDDLPGVEDEEN</sequence>
<dbReference type="SUPFAM" id="SSF64484">
    <property type="entry name" value="beta and beta-prime subunits of DNA dependent RNA-polymerase"/>
    <property type="match status" value="1"/>
</dbReference>
<evidence type="ECO:0000259" key="14">
    <source>
        <dbReference type="Pfam" id="PF04565"/>
    </source>
</evidence>
<dbReference type="InterPro" id="IPR037034">
    <property type="entry name" value="RNA_pol_Rpb2_2_sf"/>
</dbReference>
<evidence type="ECO:0000313" key="17">
    <source>
        <dbReference type="EMBL" id="WFG38140.1"/>
    </source>
</evidence>
<dbReference type="GO" id="GO:0003899">
    <property type="term" value="F:DNA-directed RNA polymerase activity"/>
    <property type="evidence" value="ECO:0007669"/>
    <property type="project" value="UniProtKB-UniRule"/>
</dbReference>
<gene>
    <name evidence="6" type="primary">rpoB</name>
    <name evidence="16" type="ORF">GKO46_06460</name>
    <name evidence="17" type="ORF">GKO48_00460</name>
</gene>
<reference evidence="18 19" key="1">
    <citation type="submission" date="2019-11" db="EMBL/GenBank/DDBJ databases">
        <authorList>
            <person name="Cho J.-C."/>
        </authorList>
    </citation>
    <scope>NUCLEOTIDE SEQUENCE [LARGE SCALE GENOMIC DNA]</scope>
    <source>
        <strain evidence="17 18">JH1073</strain>
        <strain evidence="16 19">JH702</strain>
    </source>
</reference>
<keyword evidence="18" id="KW-1185">Reference proteome</keyword>
<reference evidence="17" key="2">
    <citation type="journal article" date="2023" name="Nat. Commun.">
        <title>Cultivation of marine bacteria of the SAR202 clade.</title>
        <authorList>
            <person name="Lim Y."/>
            <person name="Seo J.H."/>
            <person name="Giovannoni S.J."/>
            <person name="Kang I."/>
            <person name="Cho J.C."/>
        </authorList>
    </citation>
    <scope>NUCLEOTIDE SEQUENCE</scope>
    <source>
        <strain evidence="17">JH1073</strain>
    </source>
</reference>
<dbReference type="NCBIfam" id="NF001616">
    <property type="entry name" value="PRK00405.1"/>
    <property type="match status" value="1"/>
</dbReference>
<dbReference type="Gene3D" id="2.40.270.10">
    <property type="entry name" value="DNA-directed RNA polymerase, subunit 2, domain 6"/>
    <property type="match status" value="1"/>
</dbReference>
<feature type="domain" description="DNA-directed RNA polymerase subunit 2 hybrid-binding" evidence="10">
    <location>
        <begin position="655"/>
        <end position="982"/>
    </location>
</feature>
<dbReference type="GO" id="GO:0032549">
    <property type="term" value="F:ribonucleoside binding"/>
    <property type="evidence" value="ECO:0007669"/>
    <property type="project" value="InterPro"/>
</dbReference>
<evidence type="ECO:0000256" key="2">
    <source>
        <dbReference type="ARBA" id="ARBA00022679"/>
    </source>
</evidence>
<dbReference type="InterPro" id="IPR007121">
    <property type="entry name" value="RNA_pol_bsu_CS"/>
</dbReference>
<dbReference type="Gene3D" id="2.40.50.100">
    <property type="match status" value="1"/>
</dbReference>
<comment type="catalytic activity">
    <reaction evidence="5 6 8">
        <text>RNA(n) + a ribonucleoside 5'-triphosphate = RNA(n+1) + diphosphate</text>
        <dbReference type="Rhea" id="RHEA:21248"/>
        <dbReference type="Rhea" id="RHEA-COMP:14527"/>
        <dbReference type="Rhea" id="RHEA-COMP:17342"/>
        <dbReference type="ChEBI" id="CHEBI:33019"/>
        <dbReference type="ChEBI" id="CHEBI:61557"/>
        <dbReference type="ChEBI" id="CHEBI:140395"/>
        <dbReference type="EC" id="2.7.7.6"/>
    </reaction>
</comment>
<keyword evidence="1 6" id="KW-0240">DNA-directed RNA polymerase</keyword>
<dbReference type="Gene3D" id="2.40.50.150">
    <property type="match status" value="1"/>
</dbReference>
<dbReference type="Pfam" id="PF10385">
    <property type="entry name" value="RNA_pol_Rpb2_45"/>
    <property type="match status" value="1"/>
</dbReference>
<dbReference type="GO" id="GO:0000428">
    <property type="term" value="C:DNA-directed RNA polymerase complex"/>
    <property type="evidence" value="ECO:0007669"/>
    <property type="project" value="UniProtKB-KW"/>
</dbReference>
<dbReference type="HAMAP" id="MF_01321">
    <property type="entry name" value="RNApol_bact_RpoB"/>
    <property type="match status" value="1"/>
</dbReference>
<evidence type="ECO:0000259" key="15">
    <source>
        <dbReference type="Pfam" id="PF10385"/>
    </source>
</evidence>
<dbReference type="EC" id="2.7.7.6" evidence="6 8"/>
<feature type="domain" description="RNA polymerase Rpb2" evidence="11">
    <location>
        <begin position="1129"/>
        <end position="1204"/>
    </location>
</feature>
<evidence type="ECO:0000256" key="7">
    <source>
        <dbReference type="RuleBase" id="RU000434"/>
    </source>
</evidence>
<dbReference type="Pfam" id="PF04565">
    <property type="entry name" value="RNA_pol_Rpb2_3"/>
    <property type="match status" value="1"/>
</dbReference>
<dbReference type="InterPro" id="IPR007645">
    <property type="entry name" value="RNA_pol_Rpb2_3"/>
</dbReference>
<evidence type="ECO:0000256" key="4">
    <source>
        <dbReference type="ARBA" id="ARBA00023163"/>
    </source>
</evidence>
<evidence type="ECO:0000256" key="6">
    <source>
        <dbReference type="HAMAP-Rule" id="MF_01321"/>
    </source>
</evidence>
<feature type="domain" description="RNA polymerase Rpb2" evidence="12">
    <location>
        <begin position="143"/>
        <end position="333"/>
    </location>
</feature>
<evidence type="ECO:0000256" key="1">
    <source>
        <dbReference type="ARBA" id="ARBA00022478"/>
    </source>
</evidence>
<comment type="subunit">
    <text evidence="6 8">The RNAP catalytic core consists of 2 alpha, 1 beta, 1 beta' and 1 omega subunit. When a sigma factor is associated with the core the holoenzyme is formed, which can initiate transcription.</text>
</comment>
<name>A0AAJ5ZBV2_9CHLR</name>
<dbReference type="PANTHER" id="PTHR20856">
    <property type="entry name" value="DNA-DIRECTED RNA POLYMERASE I SUBUNIT 2"/>
    <property type="match status" value="1"/>
</dbReference>
<protein>
    <recommendedName>
        <fullName evidence="6 8">DNA-directed RNA polymerase subunit beta</fullName>
        <shortName evidence="6">RNAP subunit beta</shortName>
        <ecNumber evidence="6 8">2.7.7.6</ecNumber>
    </recommendedName>
    <alternativeName>
        <fullName evidence="6">RNA polymerase subunit beta</fullName>
    </alternativeName>
    <alternativeName>
        <fullName evidence="6">Transcriptase subunit beta</fullName>
    </alternativeName>
</protein>
<dbReference type="EMBL" id="CP046147">
    <property type="protein sequence ID" value="WFG38140.1"/>
    <property type="molecule type" value="Genomic_DNA"/>
</dbReference>
<evidence type="ECO:0000256" key="5">
    <source>
        <dbReference type="ARBA" id="ARBA00048552"/>
    </source>
</evidence>
<dbReference type="InterPro" id="IPR042107">
    <property type="entry name" value="DNA-dir_RNA_pol_bsu_ext_1_sf"/>
</dbReference>
<dbReference type="GO" id="GO:0003677">
    <property type="term" value="F:DNA binding"/>
    <property type="evidence" value="ECO:0007669"/>
    <property type="project" value="UniProtKB-UniRule"/>
</dbReference>
<dbReference type="InterPro" id="IPR019462">
    <property type="entry name" value="DNA-dir_RNA_pol_bsu_external_1"/>
</dbReference>
<dbReference type="Gene3D" id="3.90.1110.10">
    <property type="entry name" value="RNA polymerase Rpb2, domain 2"/>
    <property type="match status" value="1"/>
</dbReference>
<evidence type="ECO:0000259" key="10">
    <source>
        <dbReference type="Pfam" id="PF00562"/>
    </source>
</evidence>
<dbReference type="Proteomes" id="UP001219901">
    <property type="component" value="Chromosome"/>
</dbReference>
<dbReference type="Gene3D" id="3.90.1100.10">
    <property type="match status" value="1"/>
</dbReference>
<comment type="similarity">
    <text evidence="6 7">Belongs to the RNA polymerase beta chain family.</text>
</comment>
<dbReference type="Pfam" id="PF04563">
    <property type="entry name" value="RNA_pol_Rpb2_1"/>
    <property type="match status" value="1"/>
</dbReference>
<dbReference type="InterPro" id="IPR010243">
    <property type="entry name" value="RNA_pol_bsu_bac"/>
</dbReference>
<accession>A0AAJ5ZBV2</accession>
<dbReference type="Gene3D" id="3.90.1800.10">
    <property type="entry name" value="RNA polymerase alpha subunit dimerisation domain"/>
    <property type="match status" value="1"/>
</dbReference>
<evidence type="ECO:0000256" key="3">
    <source>
        <dbReference type="ARBA" id="ARBA00022695"/>
    </source>
</evidence>
<keyword evidence="4 6" id="KW-0804">Transcription</keyword>
<dbReference type="InterPro" id="IPR037033">
    <property type="entry name" value="DNA-dir_RNAP_su2_hyb_sf"/>
</dbReference>
<evidence type="ECO:0000256" key="9">
    <source>
        <dbReference type="SAM" id="MobiDB-lite"/>
    </source>
</evidence>
<feature type="domain" description="RNA polymerase beta subunit protrusion" evidence="13">
    <location>
        <begin position="31"/>
        <end position="376"/>
    </location>
</feature>
<dbReference type="InterPro" id="IPR014724">
    <property type="entry name" value="RNA_pol_RPB2_OB-fold"/>
</dbReference>
<dbReference type="CDD" id="cd00653">
    <property type="entry name" value="RNA_pol_B_RPB2"/>
    <property type="match status" value="1"/>
</dbReference>
<dbReference type="InterPro" id="IPR007644">
    <property type="entry name" value="RNA_pol_bsu_protrusion"/>
</dbReference>
<dbReference type="Pfam" id="PF04561">
    <property type="entry name" value="RNA_pol_Rpb2_2"/>
    <property type="match status" value="1"/>
</dbReference>
<comment type="function">
    <text evidence="6 8">DNA-dependent RNA polymerase catalyzes the transcription of DNA into RNA using the four ribonucleoside triphosphates as substrates.</text>
</comment>
<dbReference type="Proteomes" id="UP001321249">
    <property type="component" value="Unassembled WGS sequence"/>
</dbReference>
<dbReference type="InterPro" id="IPR007641">
    <property type="entry name" value="RNA_pol_Rpb2_7"/>
</dbReference>
<dbReference type="InterPro" id="IPR007120">
    <property type="entry name" value="DNA-dir_RNAP_su2_dom"/>
</dbReference>
<evidence type="ECO:0000259" key="12">
    <source>
        <dbReference type="Pfam" id="PF04561"/>
    </source>
</evidence>
<evidence type="ECO:0000256" key="8">
    <source>
        <dbReference type="RuleBase" id="RU363031"/>
    </source>
</evidence>
<dbReference type="Pfam" id="PF04560">
    <property type="entry name" value="RNA_pol_Rpb2_7"/>
    <property type="match status" value="1"/>
</dbReference>
<feature type="domain" description="DNA-directed RNA polymerase beta subunit external 1" evidence="15">
    <location>
        <begin position="535"/>
        <end position="593"/>
    </location>
</feature>
<dbReference type="RefSeq" id="WP_342824377.1">
    <property type="nucleotide sequence ID" value="NZ_CP046146.1"/>
</dbReference>
<reference evidence="18" key="3">
    <citation type="submission" date="2023-06" db="EMBL/GenBank/DDBJ databases">
        <title>Pangenomics reveal diversification of enzyme families and niche specialization in globally abundant SAR202 bacteria.</title>
        <authorList>
            <person name="Saw J.H.W."/>
        </authorList>
    </citation>
    <scope>NUCLEOTIDE SEQUENCE [LARGE SCALE GENOMIC DNA]</scope>
    <source>
        <strain evidence="18">JH1073</strain>
    </source>
</reference>
<keyword evidence="3 6" id="KW-0548">Nucleotidyltransferase</keyword>
<feature type="domain" description="RNA polymerase Rpb2" evidence="14">
    <location>
        <begin position="393"/>
        <end position="460"/>
    </location>
</feature>
<feature type="compositionally biased region" description="Acidic residues" evidence="9">
    <location>
        <begin position="1290"/>
        <end position="1307"/>
    </location>
</feature>